<evidence type="ECO:0000256" key="1">
    <source>
        <dbReference type="SAM" id="SignalP"/>
    </source>
</evidence>
<evidence type="ECO:0000313" key="2">
    <source>
        <dbReference type="EMBL" id="CAD8693480.1"/>
    </source>
</evidence>
<protein>
    <recommendedName>
        <fullName evidence="3">PI3K/PI4K catalytic domain-containing protein</fullName>
    </recommendedName>
</protein>
<gene>
    <name evidence="2" type="ORF">CLEI1391_LOCUS17663</name>
</gene>
<dbReference type="EMBL" id="HBFB01031515">
    <property type="protein sequence ID" value="CAD8693480.1"/>
    <property type="molecule type" value="Transcribed_RNA"/>
</dbReference>
<feature type="chain" id="PRO_5031185583" description="PI3K/PI4K catalytic domain-containing protein" evidence="1">
    <location>
        <begin position="23"/>
        <end position="460"/>
    </location>
</feature>
<evidence type="ECO:0008006" key="3">
    <source>
        <dbReference type="Google" id="ProtNLM"/>
    </source>
</evidence>
<dbReference type="AlphaFoldDB" id="A0A7S0S253"/>
<organism evidence="2">
    <name type="scientific">Chlamydomonas leiostraca</name>
    <dbReference type="NCBI Taxonomy" id="1034604"/>
    <lineage>
        <taxon>Eukaryota</taxon>
        <taxon>Viridiplantae</taxon>
        <taxon>Chlorophyta</taxon>
        <taxon>core chlorophytes</taxon>
        <taxon>Chlorophyceae</taxon>
        <taxon>CS clade</taxon>
        <taxon>Chlamydomonadales</taxon>
        <taxon>Chlamydomonadaceae</taxon>
        <taxon>Chlamydomonas</taxon>
    </lineage>
</organism>
<name>A0A7S0S253_9CHLO</name>
<feature type="signal peptide" evidence="1">
    <location>
        <begin position="1"/>
        <end position="22"/>
    </location>
</feature>
<sequence length="460" mass="51906">MMFTILAIVGLTICGVLPLANSQDLPHVSDCNLCYKCHYTKDKDPNALPAKFPEPETDAHLKIVPSKAHIAAKEAKRNCSECWGCSTQIQPLKDVMAFGHKFTVELGASPEWLFHADLPDTHITGQKAIVKVWCMPIDKVTGKMRWKCDNTEIAIRGSQHLVALDKVTRECGLDDVTIKVWLAPVNAVVPGLGVHVSWYGLWMERAHGLSMNQLAYIGKRDLVERTIMDLMQEKMNKTRVVRAAIYDLLIAQCDRHAQNVFIDEHGAIKLIDNLNSLKFSWEHCSQDSIFLPGTQKFEIIRFGGNLVTKRLGARARKSTNPLILLDYRCYVEGGKIGTAYPEPVTQCLRKISSLPPVDIKKQYGFSDTRIAEVLSTRAADMLQRGYEWTLKRGKPVNKAPMRYKWQQPCCRLSYGQKHILKCAHDWNITAQFPVGDPLRGGPWRWTYPDPGAYDGDKAFS</sequence>
<accession>A0A7S0S253</accession>
<proteinExistence type="predicted"/>
<reference evidence="2" key="1">
    <citation type="submission" date="2021-01" db="EMBL/GenBank/DDBJ databases">
        <authorList>
            <person name="Corre E."/>
            <person name="Pelletier E."/>
            <person name="Niang G."/>
            <person name="Scheremetjew M."/>
            <person name="Finn R."/>
            <person name="Kale V."/>
            <person name="Holt S."/>
            <person name="Cochrane G."/>
            <person name="Meng A."/>
            <person name="Brown T."/>
            <person name="Cohen L."/>
        </authorList>
    </citation>
    <scope>NUCLEOTIDE SEQUENCE</scope>
    <source>
        <strain evidence="2">SAG 11-49</strain>
    </source>
</reference>
<keyword evidence="1" id="KW-0732">Signal</keyword>